<dbReference type="Proteomes" id="UP000323594">
    <property type="component" value="Chromosome"/>
</dbReference>
<reference evidence="10" key="2">
    <citation type="submission" date="2015-01" db="EMBL/GenBank/DDBJ databases">
        <authorList>
            <person name="Xiang T."/>
            <person name="Song Y."/>
            <person name="Huang L."/>
            <person name="Wang B."/>
            <person name="Wu P."/>
        </authorList>
    </citation>
    <scope>NUCLEOTIDE SEQUENCE [LARGE SCALE GENOMIC DNA]</scope>
    <source>
        <strain evidence="10">V1</strain>
    </source>
</reference>
<dbReference type="SMART" id="SM00533">
    <property type="entry name" value="MUTSd"/>
    <property type="match status" value="1"/>
</dbReference>
<proteinExistence type="inferred from homology"/>
<dbReference type="Proteomes" id="UP000042527">
    <property type="component" value="Unassembled WGS sequence"/>
</dbReference>
<keyword evidence="8" id="KW-0175">Coiled coil</keyword>
<dbReference type="Pfam" id="PF20297">
    <property type="entry name" value="MSSS"/>
    <property type="match status" value="1"/>
</dbReference>
<dbReference type="OrthoDB" id="9808166at2"/>
<evidence type="ECO:0000313" key="10">
    <source>
        <dbReference type="EMBL" id="CEM63092.1"/>
    </source>
</evidence>
<dbReference type="AlphaFoldDB" id="A0A0B7GZM3"/>
<dbReference type="InterPro" id="IPR000432">
    <property type="entry name" value="DNA_mismatch_repair_MutS_C"/>
</dbReference>
<dbReference type="HAMAP" id="MF_00092">
    <property type="entry name" value="MutS2"/>
    <property type="match status" value="1"/>
</dbReference>
<dbReference type="Pfam" id="PF00488">
    <property type="entry name" value="MutS_V"/>
    <property type="match status" value="1"/>
</dbReference>
<dbReference type="GO" id="GO:0016887">
    <property type="term" value="F:ATP hydrolysis activity"/>
    <property type="evidence" value="ECO:0007669"/>
    <property type="project" value="InterPro"/>
</dbReference>
<dbReference type="SMART" id="SM00534">
    <property type="entry name" value="MUTSac"/>
    <property type="match status" value="1"/>
</dbReference>
<keyword evidence="3 7" id="KW-0378">Hydrolase</keyword>
<feature type="binding site" evidence="7">
    <location>
        <begin position="338"/>
        <end position="345"/>
    </location>
    <ligand>
        <name>ATP</name>
        <dbReference type="ChEBI" id="CHEBI:30616"/>
    </ligand>
</feature>
<dbReference type="GO" id="GO:0019843">
    <property type="term" value="F:rRNA binding"/>
    <property type="evidence" value="ECO:0007669"/>
    <property type="project" value="UniProtKB-UniRule"/>
</dbReference>
<dbReference type="PANTHER" id="PTHR48466">
    <property type="entry name" value="OS10G0509000 PROTEIN-RELATED"/>
    <property type="match status" value="1"/>
</dbReference>
<organism evidence="10 12">
    <name type="scientific">Treponema phagedenis</name>
    <dbReference type="NCBI Taxonomy" id="162"/>
    <lineage>
        <taxon>Bacteria</taxon>
        <taxon>Pseudomonadati</taxon>
        <taxon>Spirochaetota</taxon>
        <taxon>Spirochaetia</taxon>
        <taxon>Spirochaetales</taxon>
        <taxon>Treponemataceae</taxon>
        <taxon>Treponema</taxon>
    </lineage>
</organism>
<evidence type="ECO:0000259" key="9">
    <source>
        <dbReference type="PROSITE" id="PS50828"/>
    </source>
</evidence>
<gene>
    <name evidence="10" type="primary">mutS</name>
    <name evidence="7" type="synonym">mutS2</name>
    <name evidence="7" type="synonym">rqcU</name>
    <name evidence="11" type="ORF">FUT82_07020</name>
    <name evidence="10" type="ORF">TPHV1_60080</name>
</gene>
<keyword evidence="4 7" id="KW-0067">ATP-binding</keyword>
<keyword evidence="5 7" id="KW-0694">RNA-binding</keyword>
<reference evidence="12" key="1">
    <citation type="submission" date="2015-01" db="EMBL/GenBank/DDBJ databases">
        <authorList>
            <person name="Manzoor Shahid"/>
            <person name="Zubair Saima"/>
        </authorList>
    </citation>
    <scope>NUCLEOTIDE SEQUENCE [LARGE SCALE GENOMIC DNA]</scope>
    <source>
        <strain evidence="12">V1</strain>
    </source>
</reference>
<comment type="function">
    <text evidence="7">Acts as a ribosome collision sensor, splitting the ribosome into its 2 subunits. Detects stalled/collided 70S ribosomes which it binds and splits by an ATP-hydrolysis driven conformational change. Acts upstream of the ribosome quality control system (RQC), a ribosome-associated complex that mediates the extraction of incompletely synthesized nascent chains from stalled ribosomes and their subsequent degradation. Probably generates substrates for RQC.</text>
</comment>
<comment type="similarity">
    <text evidence="7">Belongs to the DNA mismatch repair MutS family. MutS2 subfamily.</text>
</comment>
<evidence type="ECO:0000256" key="8">
    <source>
        <dbReference type="SAM" id="Coils"/>
    </source>
</evidence>
<dbReference type="PANTHER" id="PTHR48466:SF2">
    <property type="entry name" value="OS10G0509000 PROTEIN"/>
    <property type="match status" value="1"/>
</dbReference>
<dbReference type="GO" id="GO:0043023">
    <property type="term" value="F:ribosomal large subunit binding"/>
    <property type="evidence" value="ECO:0007669"/>
    <property type="project" value="UniProtKB-UniRule"/>
</dbReference>
<comment type="subunit">
    <text evidence="7">Homodimer. Binds to stalled ribosomes, contacting rRNA.</text>
</comment>
<dbReference type="EMBL" id="CDNC01000048">
    <property type="protein sequence ID" value="CEM63092.1"/>
    <property type="molecule type" value="Genomic_DNA"/>
</dbReference>
<dbReference type="SUPFAM" id="SSF48334">
    <property type="entry name" value="DNA repair protein MutS, domain III"/>
    <property type="match status" value="1"/>
</dbReference>
<sequence length="801" mass="90271">MTEHTLEVLEFNKICAAIAAYCVTEEGRAACLQKKPLTDKEKITAEKKLGSDFLSLLQTGAEPPVKKRPPLIEFLQSLGKEGSALSIEGIYSIGISAKHCNELHAWADAFEKANANKTPQQDVLQFIRTFPNLLEVYKAVFSFIDEDGDLKDIPELRSIKNKIAAIESDIEKTMRSYFTDEHTRDLLQTNIPVLRNGRQVLSVRSNFKGRIKGIIHEYSQSGQSFYLEPEEIVFKNNELLSAHAEYDRELQRLLKELTAKIAAYAPALEELSEKLIALDCVSASAKWAKNFHCVFAAQPQKDTAAFFLHQARHPLLGKTAVPIDLKLVANDRLLIITGPNTGGKTVSLKTAALFALMNQTGWPVPAGAQTCLPYFNFIACDIGDEQSLEQSLSTFSAHMQNIAEILRSADKESLIILDELASGTDPLEGGAIAMAVLDELAKRDALVFVTTHHGSLKNYGYTKQNCVNASVEFNESTLSPTYKIIMGVPGESHAIDIAERNGMPQHIIAQARAYIQDNRADVSALIQSLVQKHADLNKFEEEKQIEQQALRSDRRRIDLKELQLKQKELELRKQGYKRLDNLFSDKRRELENLIREIKEGELTSEKTKKVKQWFDNFESELAEEKTGMREENAELTALIKKRSDKNKHQTPQTPFTEGMTVYVSSFRRKGTLIRKEKKDTWLVSFDTVKMVVFENDLQPLESEQQKKQPVQIITEISSDKRPQFELRLLGLRIEAAEKALQDQLDLSAMHGIKEFAVIHGKGSGILQTMVHEKLKQTTFVQNFYFARPEDGGTGKTIVHLE</sequence>
<evidence type="ECO:0000256" key="7">
    <source>
        <dbReference type="HAMAP-Rule" id="MF_00092"/>
    </source>
</evidence>
<dbReference type="GO" id="GO:0072344">
    <property type="term" value="P:rescue of stalled ribosome"/>
    <property type="evidence" value="ECO:0007669"/>
    <property type="project" value="UniProtKB-UniRule"/>
</dbReference>
<evidence type="ECO:0000256" key="2">
    <source>
        <dbReference type="ARBA" id="ARBA00022741"/>
    </source>
</evidence>
<keyword evidence="7 10" id="KW-0255">Endonuclease</keyword>
<dbReference type="InterPro" id="IPR007696">
    <property type="entry name" value="DNA_mismatch_repair_MutS_core"/>
</dbReference>
<dbReference type="FunFam" id="3.40.50.300:FF:000830">
    <property type="entry name" value="Endonuclease MutS2"/>
    <property type="match status" value="1"/>
</dbReference>
<evidence type="ECO:0000313" key="13">
    <source>
        <dbReference type="Proteomes" id="UP000323594"/>
    </source>
</evidence>
<protein>
    <recommendedName>
        <fullName evidence="7">Endonuclease MutS2</fullName>
        <ecNumber evidence="7">3.1.-.-</ecNumber>
    </recommendedName>
    <alternativeName>
        <fullName evidence="7">Ribosome-associated protein quality control-upstream factor</fullName>
        <shortName evidence="7">RQC-upstream factor</shortName>
        <shortName evidence="7">RqcU</shortName>
        <ecNumber evidence="7">3.6.4.-</ecNumber>
    </alternativeName>
</protein>
<comment type="function">
    <text evidence="7">Endonuclease that is involved in the suppression of homologous recombination and thus may have a key role in the control of bacterial genetic diversity.</text>
</comment>
<dbReference type="InterPro" id="IPR036063">
    <property type="entry name" value="Smr_dom_sf"/>
</dbReference>
<dbReference type="PROSITE" id="PS00486">
    <property type="entry name" value="DNA_MISMATCH_REPAIR_2"/>
    <property type="match status" value="1"/>
</dbReference>
<dbReference type="Gene3D" id="1.10.1420.10">
    <property type="match status" value="1"/>
</dbReference>
<dbReference type="InterPro" id="IPR036187">
    <property type="entry name" value="DNA_mismatch_repair_MutS_sf"/>
</dbReference>
<evidence type="ECO:0000256" key="5">
    <source>
        <dbReference type="ARBA" id="ARBA00022884"/>
    </source>
</evidence>
<accession>A0A0B7GZM3</accession>
<dbReference type="GO" id="GO:0006298">
    <property type="term" value="P:mismatch repair"/>
    <property type="evidence" value="ECO:0007669"/>
    <property type="project" value="InterPro"/>
</dbReference>
<dbReference type="NCBIfam" id="TIGR01069">
    <property type="entry name" value="mutS2"/>
    <property type="match status" value="1"/>
</dbReference>
<dbReference type="InterPro" id="IPR046893">
    <property type="entry name" value="MSSS"/>
</dbReference>
<dbReference type="SUPFAM" id="SSF52540">
    <property type="entry name" value="P-loop containing nucleoside triphosphate hydrolases"/>
    <property type="match status" value="1"/>
</dbReference>
<feature type="coiled-coil region" evidence="8">
    <location>
        <begin position="536"/>
        <end position="603"/>
    </location>
</feature>
<name>A0A0B7GZM3_TREPH</name>
<evidence type="ECO:0000256" key="3">
    <source>
        <dbReference type="ARBA" id="ARBA00022801"/>
    </source>
</evidence>
<dbReference type="GO" id="GO:0004519">
    <property type="term" value="F:endonuclease activity"/>
    <property type="evidence" value="ECO:0007669"/>
    <property type="project" value="UniProtKB-UniRule"/>
</dbReference>
<dbReference type="PROSITE" id="PS50828">
    <property type="entry name" value="SMR"/>
    <property type="match status" value="1"/>
</dbReference>
<keyword evidence="2 7" id="KW-0547">Nucleotide-binding</keyword>
<dbReference type="GeneID" id="57753641"/>
<dbReference type="GO" id="GO:0045910">
    <property type="term" value="P:negative regulation of DNA recombination"/>
    <property type="evidence" value="ECO:0007669"/>
    <property type="project" value="InterPro"/>
</dbReference>
<keyword evidence="7" id="KW-0540">Nuclease</keyword>
<evidence type="ECO:0000256" key="4">
    <source>
        <dbReference type="ARBA" id="ARBA00022840"/>
    </source>
</evidence>
<dbReference type="RefSeq" id="WP_024752454.1">
    <property type="nucleotide sequence ID" value="NZ_CDNC01000048.1"/>
</dbReference>
<dbReference type="EC" id="3.1.-.-" evidence="7"/>
<dbReference type="InterPro" id="IPR027417">
    <property type="entry name" value="P-loop_NTPase"/>
</dbReference>
<dbReference type="SMART" id="SM00463">
    <property type="entry name" value="SMR"/>
    <property type="match status" value="1"/>
</dbReference>
<keyword evidence="12" id="KW-1185">Reference proteome</keyword>
<dbReference type="PIRSF" id="PIRSF005814">
    <property type="entry name" value="MutS_YshD"/>
    <property type="match status" value="1"/>
</dbReference>
<keyword evidence="6 7" id="KW-0238">DNA-binding</keyword>
<dbReference type="EMBL" id="CP042817">
    <property type="protein sequence ID" value="QEJ97772.1"/>
    <property type="molecule type" value="Genomic_DNA"/>
</dbReference>
<dbReference type="InterPro" id="IPR002625">
    <property type="entry name" value="Smr_dom"/>
</dbReference>
<dbReference type="Pfam" id="PF01713">
    <property type="entry name" value="Smr"/>
    <property type="match status" value="1"/>
</dbReference>
<evidence type="ECO:0000313" key="12">
    <source>
        <dbReference type="Proteomes" id="UP000042527"/>
    </source>
</evidence>
<dbReference type="InterPro" id="IPR045076">
    <property type="entry name" value="MutS"/>
</dbReference>
<dbReference type="EC" id="3.6.4.-" evidence="7"/>
<evidence type="ECO:0000256" key="6">
    <source>
        <dbReference type="ARBA" id="ARBA00023125"/>
    </source>
</evidence>
<dbReference type="GO" id="GO:0140664">
    <property type="term" value="F:ATP-dependent DNA damage sensor activity"/>
    <property type="evidence" value="ECO:0007669"/>
    <property type="project" value="InterPro"/>
</dbReference>
<dbReference type="SUPFAM" id="SSF160443">
    <property type="entry name" value="SMR domain-like"/>
    <property type="match status" value="1"/>
</dbReference>
<dbReference type="GO" id="GO:0005524">
    <property type="term" value="F:ATP binding"/>
    <property type="evidence" value="ECO:0007669"/>
    <property type="project" value="UniProtKB-UniRule"/>
</dbReference>
<dbReference type="InterPro" id="IPR005747">
    <property type="entry name" value="MutS2"/>
</dbReference>
<dbReference type="Gene3D" id="3.30.1370.110">
    <property type="match status" value="1"/>
</dbReference>
<keyword evidence="1 7" id="KW-0699">rRNA-binding</keyword>
<feature type="domain" description="Smr" evidence="9">
    <location>
        <begin position="728"/>
        <end position="801"/>
    </location>
</feature>
<evidence type="ECO:0000313" key="11">
    <source>
        <dbReference type="EMBL" id="QEJ97772.1"/>
    </source>
</evidence>
<dbReference type="GO" id="GO:0030983">
    <property type="term" value="F:mismatched DNA binding"/>
    <property type="evidence" value="ECO:0007669"/>
    <property type="project" value="InterPro"/>
</dbReference>
<dbReference type="Gene3D" id="3.40.50.300">
    <property type="entry name" value="P-loop containing nucleotide triphosphate hydrolases"/>
    <property type="match status" value="1"/>
</dbReference>
<reference evidence="11 13" key="3">
    <citation type="submission" date="2019-08" db="EMBL/GenBank/DDBJ databases">
        <authorList>
            <person name="Kuhnert P."/>
        </authorList>
    </citation>
    <scope>NUCLEOTIDE SEQUENCE [LARGE SCALE GENOMIC DNA]</scope>
    <source>
        <strain evidence="11 13">B36.5</strain>
    </source>
</reference>
<evidence type="ECO:0000256" key="1">
    <source>
        <dbReference type="ARBA" id="ARBA00022730"/>
    </source>
</evidence>